<evidence type="ECO:0000259" key="5">
    <source>
        <dbReference type="PROSITE" id="PS50089"/>
    </source>
</evidence>
<gene>
    <name evidence="6" type="ORF">L5515_004903</name>
</gene>
<dbReference type="SUPFAM" id="SSF57850">
    <property type="entry name" value="RING/U-box"/>
    <property type="match status" value="1"/>
</dbReference>
<proteinExistence type="predicted"/>
<keyword evidence="4" id="KW-0175">Coiled coil</keyword>
<keyword evidence="7" id="KW-1185">Reference proteome</keyword>
<dbReference type="Proteomes" id="UP000829354">
    <property type="component" value="Chromosome III"/>
</dbReference>
<evidence type="ECO:0000256" key="1">
    <source>
        <dbReference type="ARBA" id="ARBA00022771"/>
    </source>
</evidence>
<evidence type="ECO:0000313" key="7">
    <source>
        <dbReference type="Proteomes" id="UP000829354"/>
    </source>
</evidence>
<dbReference type="SMART" id="SM00184">
    <property type="entry name" value="RING"/>
    <property type="match status" value="1"/>
</dbReference>
<dbReference type="InterPro" id="IPR001841">
    <property type="entry name" value="Znf_RING"/>
</dbReference>
<name>A0AAE9JBP6_CAEBR</name>
<keyword evidence="1 3" id="KW-0479">Metal-binding</keyword>
<keyword evidence="1 3" id="KW-0863">Zinc-finger</keyword>
<evidence type="ECO:0000256" key="3">
    <source>
        <dbReference type="PROSITE-ProRule" id="PRU00175"/>
    </source>
</evidence>
<dbReference type="AlphaFoldDB" id="A0AAE9JBP6"/>
<accession>A0AAE9JBP6</accession>
<sequence length="206" mass="23775">MYPQQYGIQLCTCQFYAHPHQRTNQCLEMYVISTGMQNTAGPSWHDQILQSIINLRMPDAHYESHEPYINEPPFEEHLEPIETPSMRSNSTDGYVDFPTMESSIQEEEESPVTRMRHTVNQLKIENKALEQELAHVKELLKQKDALLKTRNPSSCPVCFLQFNKDDCKEATVVPCGHVICFECGRKVKSCPTCRSKPVKVIRIFRS</sequence>
<reference evidence="6 7" key="1">
    <citation type="submission" date="2022-04" db="EMBL/GenBank/DDBJ databases">
        <title>Chromosome-level reference genomes for two strains of Caenorhabditis briggsae: an improved platform for comparative genomics.</title>
        <authorList>
            <person name="Stevens L."/>
            <person name="Andersen E."/>
        </authorList>
    </citation>
    <scope>NUCLEOTIDE SEQUENCE [LARGE SCALE GENOMIC DNA]</scope>
    <source>
        <strain evidence="6">VX34</strain>
        <tissue evidence="6">Whole-organism</tissue>
    </source>
</reference>
<dbReference type="Gene3D" id="3.30.40.10">
    <property type="entry name" value="Zinc/RING finger domain, C3HC4 (zinc finger)"/>
    <property type="match status" value="1"/>
</dbReference>
<dbReference type="EMBL" id="CP092622">
    <property type="protein sequence ID" value="UMM24874.1"/>
    <property type="molecule type" value="Genomic_DNA"/>
</dbReference>
<keyword evidence="2" id="KW-0862">Zinc</keyword>
<feature type="coiled-coil region" evidence="4">
    <location>
        <begin position="112"/>
        <end position="149"/>
    </location>
</feature>
<evidence type="ECO:0000256" key="4">
    <source>
        <dbReference type="SAM" id="Coils"/>
    </source>
</evidence>
<dbReference type="GO" id="GO:0008270">
    <property type="term" value="F:zinc ion binding"/>
    <property type="evidence" value="ECO:0007669"/>
    <property type="project" value="UniProtKB-KW"/>
</dbReference>
<feature type="domain" description="RING-type" evidence="5">
    <location>
        <begin position="155"/>
        <end position="194"/>
    </location>
</feature>
<dbReference type="PROSITE" id="PS50089">
    <property type="entry name" value="ZF_RING_2"/>
    <property type="match status" value="1"/>
</dbReference>
<organism evidence="6 7">
    <name type="scientific">Caenorhabditis briggsae</name>
    <dbReference type="NCBI Taxonomy" id="6238"/>
    <lineage>
        <taxon>Eukaryota</taxon>
        <taxon>Metazoa</taxon>
        <taxon>Ecdysozoa</taxon>
        <taxon>Nematoda</taxon>
        <taxon>Chromadorea</taxon>
        <taxon>Rhabditida</taxon>
        <taxon>Rhabditina</taxon>
        <taxon>Rhabditomorpha</taxon>
        <taxon>Rhabditoidea</taxon>
        <taxon>Rhabditidae</taxon>
        <taxon>Peloderinae</taxon>
        <taxon>Caenorhabditis</taxon>
    </lineage>
</organism>
<protein>
    <recommendedName>
        <fullName evidence="5">RING-type domain-containing protein</fullName>
    </recommendedName>
</protein>
<evidence type="ECO:0000313" key="6">
    <source>
        <dbReference type="EMBL" id="UMM24874.1"/>
    </source>
</evidence>
<evidence type="ECO:0000256" key="2">
    <source>
        <dbReference type="ARBA" id="ARBA00022833"/>
    </source>
</evidence>
<dbReference type="InterPro" id="IPR013083">
    <property type="entry name" value="Znf_RING/FYVE/PHD"/>
</dbReference>